<dbReference type="Gene3D" id="1.10.510.10">
    <property type="entry name" value="Transferase(Phosphotransferase) domain 1"/>
    <property type="match status" value="1"/>
</dbReference>
<dbReference type="InterPro" id="IPR001245">
    <property type="entry name" value="Ser-Thr/Tyr_kinase_cat_dom"/>
</dbReference>
<gene>
    <name evidence="3" type="ORF">Sjap_012841</name>
</gene>
<protein>
    <recommendedName>
        <fullName evidence="2">Protein kinase domain-containing protein</fullName>
    </recommendedName>
</protein>
<dbReference type="InterPro" id="IPR000719">
    <property type="entry name" value="Prot_kinase_dom"/>
</dbReference>
<dbReference type="InterPro" id="IPR008271">
    <property type="entry name" value="Ser/Thr_kinase_AS"/>
</dbReference>
<evidence type="ECO:0000313" key="3">
    <source>
        <dbReference type="EMBL" id="KAK9123239.1"/>
    </source>
</evidence>
<dbReference type="SMART" id="SM00220">
    <property type="entry name" value="S_TKc"/>
    <property type="match status" value="1"/>
</dbReference>
<organism evidence="3 4">
    <name type="scientific">Stephania japonica</name>
    <dbReference type="NCBI Taxonomy" id="461633"/>
    <lineage>
        <taxon>Eukaryota</taxon>
        <taxon>Viridiplantae</taxon>
        <taxon>Streptophyta</taxon>
        <taxon>Embryophyta</taxon>
        <taxon>Tracheophyta</taxon>
        <taxon>Spermatophyta</taxon>
        <taxon>Magnoliopsida</taxon>
        <taxon>Ranunculales</taxon>
        <taxon>Menispermaceae</taxon>
        <taxon>Menispermoideae</taxon>
        <taxon>Cissampelideae</taxon>
        <taxon>Stephania</taxon>
    </lineage>
</organism>
<dbReference type="Gene3D" id="3.30.200.20">
    <property type="entry name" value="Phosphorylase Kinase, domain 1"/>
    <property type="match status" value="1"/>
</dbReference>
<dbReference type="InterPro" id="IPR011009">
    <property type="entry name" value="Kinase-like_dom_sf"/>
</dbReference>
<dbReference type="FunFam" id="1.10.510.10:FF:000540">
    <property type="entry name" value="Serine/threonine-protein kinase-like protein"/>
    <property type="match status" value="1"/>
</dbReference>
<dbReference type="PANTHER" id="PTHR46146:SF23">
    <property type="entry name" value="PROTEIN KINASE DOMAIN-CONTAINING PROTEIN"/>
    <property type="match status" value="1"/>
</dbReference>
<comment type="caution">
    <text evidence="3">The sequence shown here is derived from an EMBL/GenBank/DDBJ whole genome shotgun (WGS) entry which is preliminary data.</text>
</comment>
<dbReference type="PROSITE" id="PS50011">
    <property type="entry name" value="PROTEIN_KINASE_DOM"/>
    <property type="match status" value="1"/>
</dbReference>
<evidence type="ECO:0000259" key="2">
    <source>
        <dbReference type="PROSITE" id="PS50011"/>
    </source>
</evidence>
<dbReference type="SUPFAM" id="SSF56112">
    <property type="entry name" value="Protein kinase-like (PK-like)"/>
    <property type="match status" value="1"/>
</dbReference>
<evidence type="ECO:0000313" key="4">
    <source>
        <dbReference type="Proteomes" id="UP001417504"/>
    </source>
</evidence>
<dbReference type="GO" id="GO:0005524">
    <property type="term" value="F:ATP binding"/>
    <property type="evidence" value="ECO:0007669"/>
    <property type="project" value="InterPro"/>
</dbReference>
<dbReference type="AlphaFoldDB" id="A0AAP0IWX4"/>
<dbReference type="PANTHER" id="PTHR46146">
    <property type="entry name" value="SERINE/THREONINE-PROTEIN KINASE-LIKE PROTEIN CCR4"/>
    <property type="match status" value="1"/>
</dbReference>
<sequence length="421" mass="46188">MGYLSCKAESSVLTSPHPPPPPPPIKIQQFQYTDLEAATDGFSEQKLLGKGSHRSVYKAVLRGGRPVAVKKPSHLSHNSHEFDNEIDVLSKIHSPRLVNLLGFTNESLDDQHQRLLVVEFMCNGTLYDSLHLNPRPPSWGRRMRFALQTAKAIDTLHSSNPPVIHRDIKSANVLLDKNLNARLGDFGLALRCHHDNVRLRSTPPAGTIGYLDPGYVTPENLCTRTDVFSFGILLLEIISGRKAIDVSHSPPSIVDWAIPLIRRGKLSGIYDPRIAPPKDASFRKQLAVMAAKCVRSSSERRPSMKDVVEGLTLLAKSVPVNAWNGFSIAMTNPCIVAEDAVGGRPVECGSAKLSSRSSRRVYSDLGVGGRSNLMDLLAEADGDCESLSIQPSALRLGRNHSVRGNSSNSMIRHGRLYSKEF</sequence>
<reference evidence="3 4" key="1">
    <citation type="submission" date="2024-01" db="EMBL/GenBank/DDBJ databases">
        <title>Genome assemblies of Stephania.</title>
        <authorList>
            <person name="Yang L."/>
        </authorList>
    </citation>
    <scope>NUCLEOTIDE SEQUENCE [LARGE SCALE GENOMIC DNA]</scope>
    <source>
        <strain evidence="3">QJT</strain>
        <tissue evidence="3">Leaf</tissue>
    </source>
</reference>
<dbReference type="GO" id="GO:0004672">
    <property type="term" value="F:protein kinase activity"/>
    <property type="evidence" value="ECO:0007669"/>
    <property type="project" value="InterPro"/>
</dbReference>
<dbReference type="Pfam" id="PF07714">
    <property type="entry name" value="PK_Tyr_Ser-Thr"/>
    <property type="match status" value="1"/>
</dbReference>
<feature type="domain" description="Protein kinase" evidence="2">
    <location>
        <begin position="42"/>
        <end position="314"/>
    </location>
</feature>
<dbReference type="PROSITE" id="PS00108">
    <property type="entry name" value="PROTEIN_KINASE_ST"/>
    <property type="match status" value="1"/>
</dbReference>
<evidence type="ECO:0000256" key="1">
    <source>
        <dbReference type="SAM" id="MobiDB-lite"/>
    </source>
</evidence>
<name>A0AAP0IWX4_9MAGN</name>
<dbReference type="EMBL" id="JBBNAE010000005">
    <property type="protein sequence ID" value="KAK9123239.1"/>
    <property type="molecule type" value="Genomic_DNA"/>
</dbReference>
<proteinExistence type="predicted"/>
<dbReference type="Proteomes" id="UP001417504">
    <property type="component" value="Unassembled WGS sequence"/>
</dbReference>
<accession>A0AAP0IWX4</accession>
<feature type="region of interest" description="Disordered" evidence="1">
    <location>
        <begin position="1"/>
        <end position="23"/>
    </location>
</feature>
<keyword evidence="4" id="KW-1185">Reference proteome</keyword>